<proteinExistence type="predicted"/>
<evidence type="ECO:0008006" key="2">
    <source>
        <dbReference type="Google" id="ProtNLM"/>
    </source>
</evidence>
<accession>A0A383B2V5</accession>
<dbReference type="AlphaFoldDB" id="A0A383B2V5"/>
<organism evidence="1">
    <name type="scientific">marine metagenome</name>
    <dbReference type="NCBI Taxonomy" id="408172"/>
    <lineage>
        <taxon>unclassified sequences</taxon>
        <taxon>metagenomes</taxon>
        <taxon>ecological metagenomes</taxon>
    </lineage>
</organism>
<reference evidence="1" key="1">
    <citation type="submission" date="2018-05" db="EMBL/GenBank/DDBJ databases">
        <authorList>
            <person name="Lanie J.A."/>
            <person name="Ng W.-L."/>
            <person name="Kazmierczak K.M."/>
            <person name="Andrzejewski T.M."/>
            <person name="Davidsen T.M."/>
            <person name="Wayne K.J."/>
            <person name="Tettelin H."/>
            <person name="Glass J.I."/>
            <person name="Rusch D."/>
            <person name="Podicherti R."/>
            <person name="Tsui H.-C.T."/>
            <person name="Winkler M.E."/>
        </authorList>
    </citation>
    <scope>NUCLEOTIDE SEQUENCE</scope>
</reference>
<dbReference type="EMBL" id="UINC01197158">
    <property type="protein sequence ID" value="SVE14496.1"/>
    <property type="molecule type" value="Genomic_DNA"/>
</dbReference>
<dbReference type="InterPro" id="IPR011604">
    <property type="entry name" value="PDDEXK-like_dom_sf"/>
</dbReference>
<name>A0A383B2V5_9ZZZZ</name>
<dbReference type="Gene3D" id="3.90.320.10">
    <property type="match status" value="1"/>
</dbReference>
<feature type="non-terminal residue" evidence="1">
    <location>
        <position position="1"/>
    </location>
</feature>
<sequence length="224" mass="25934">NLNINTDTLLKRDFNKYRGKGPHPFMVDNGLKDLRPFQHEDMIFWERSMQFGLNDHHFNVVHQPTNIRFGGGLDDAWENIKTGKLHIVDYKSTANLAADPEPVNLEGNWKKAYKRQMDMYQWVMRGKGFEVDDLGYFLYVDGQHKDIEGMIEQDTSKAKMIFNTSLLTYEGDDSWVEKALFEIKDCLNKTVCPDHAVTGFGMRGDKPCEFGHMFEEMKANGIQL</sequence>
<protein>
    <recommendedName>
        <fullName evidence="2">PD-(D/E)XK endonuclease-like domain-containing protein</fullName>
    </recommendedName>
</protein>
<evidence type="ECO:0000313" key="1">
    <source>
        <dbReference type="EMBL" id="SVE14496.1"/>
    </source>
</evidence>
<gene>
    <name evidence="1" type="ORF">METZ01_LOCUS467350</name>
</gene>